<evidence type="ECO:0000259" key="7">
    <source>
        <dbReference type="Pfam" id="PF00892"/>
    </source>
</evidence>
<name>A0A517QK74_9PLAN</name>
<keyword evidence="4 6" id="KW-1133">Transmembrane helix</keyword>
<protein>
    <submittedName>
        <fullName evidence="8">EamA-like transporter family protein</fullName>
    </submittedName>
</protein>
<evidence type="ECO:0000313" key="8">
    <source>
        <dbReference type="EMBL" id="QDT32038.1"/>
    </source>
</evidence>
<dbReference type="EMBL" id="CP036267">
    <property type="protein sequence ID" value="QDT32038.1"/>
    <property type="molecule type" value="Genomic_DNA"/>
</dbReference>
<proteinExistence type="inferred from homology"/>
<evidence type="ECO:0000256" key="2">
    <source>
        <dbReference type="ARBA" id="ARBA00007362"/>
    </source>
</evidence>
<sequence length="273" mass="29214">MFRSSQQSIAHIQMGFAILLFGTALPVSQILTSEVHVFDGTAIRLTVAAILFLPMLWNRRDEIRRIGTSDALLVFLIATSLVAVSGLMLCSTKFAPCTVICTVTSFTPIVTALGAIIFFRDRPKRKQLGWIVVAGCSALILRSACTRAEATNQEFLWLALGVGLSVAAVFCEAAGILFAKVATRTLSPMTLAALSTLVSVLIILPFAIADGTPISWTSLSTKAWLAGIWWGAGGITLGTWLWYSGIKQSSATTAAAFLSLLPFVTVAISWIVN</sequence>
<keyword evidence="3 6" id="KW-0812">Transmembrane</keyword>
<feature type="domain" description="EamA" evidence="7">
    <location>
        <begin position="16"/>
        <end position="141"/>
    </location>
</feature>
<dbReference type="GO" id="GO:0016020">
    <property type="term" value="C:membrane"/>
    <property type="evidence" value="ECO:0007669"/>
    <property type="project" value="UniProtKB-SubCell"/>
</dbReference>
<evidence type="ECO:0000256" key="6">
    <source>
        <dbReference type="SAM" id="Phobius"/>
    </source>
</evidence>
<organism evidence="8 9">
    <name type="scientific">Thalassoglobus polymorphus</name>
    <dbReference type="NCBI Taxonomy" id="2527994"/>
    <lineage>
        <taxon>Bacteria</taxon>
        <taxon>Pseudomonadati</taxon>
        <taxon>Planctomycetota</taxon>
        <taxon>Planctomycetia</taxon>
        <taxon>Planctomycetales</taxon>
        <taxon>Planctomycetaceae</taxon>
        <taxon>Thalassoglobus</taxon>
    </lineage>
</organism>
<dbReference type="Pfam" id="PF00892">
    <property type="entry name" value="EamA"/>
    <property type="match status" value="2"/>
</dbReference>
<dbReference type="RefSeq" id="WP_145197049.1">
    <property type="nucleotide sequence ID" value="NZ_CP036267.1"/>
</dbReference>
<evidence type="ECO:0000313" key="9">
    <source>
        <dbReference type="Proteomes" id="UP000315724"/>
    </source>
</evidence>
<comment type="similarity">
    <text evidence="2">Belongs to the EamA transporter family.</text>
</comment>
<feature type="transmembrane region" description="Helical" evidence="6">
    <location>
        <begin position="94"/>
        <end position="119"/>
    </location>
</feature>
<dbReference type="PANTHER" id="PTHR32322">
    <property type="entry name" value="INNER MEMBRANE TRANSPORTER"/>
    <property type="match status" value="1"/>
</dbReference>
<accession>A0A517QK74</accession>
<feature type="transmembrane region" description="Helical" evidence="6">
    <location>
        <begin position="191"/>
        <end position="208"/>
    </location>
</feature>
<dbReference type="OrthoDB" id="9790852at2"/>
<feature type="transmembrane region" description="Helical" evidence="6">
    <location>
        <begin position="69"/>
        <end position="88"/>
    </location>
</feature>
<dbReference type="SUPFAM" id="SSF103481">
    <property type="entry name" value="Multidrug resistance efflux transporter EmrE"/>
    <property type="match status" value="2"/>
</dbReference>
<comment type="subcellular location">
    <subcellularLocation>
        <location evidence="1">Membrane</location>
        <topology evidence="1">Multi-pass membrane protein</topology>
    </subcellularLocation>
</comment>
<feature type="transmembrane region" description="Helical" evidence="6">
    <location>
        <begin position="223"/>
        <end position="243"/>
    </location>
</feature>
<feature type="transmembrane region" description="Helical" evidence="6">
    <location>
        <begin position="156"/>
        <end position="179"/>
    </location>
</feature>
<evidence type="ECO:0000256" key="5">
    <source>
        <dbReference type="ARBA" id="ARBA00023136"/>
    </source>
</evidence>
<feature type="domain" description="EamA" evidence="7">
    <location>
        <begin position="160"/>
        <end position="272"/>
    </location>
</feature>
<reference evidence="8 9" key="1">
    <citation type="submission" date="2019-02" db="EMBL/GenBank/DDBJ databases">
        <title>Deep-cultivation of Planctomycetes and their phenomic and genomic characterization uncovers novel biology.</title>
        <authorList>
            <person name="Wiegand S."/>
            <person name="Jogler M."/>
            <person name="Boedeker C."/>
            <person name="Pinto D."/>
            <person name="Vollmers J."/>
            <person name="Rivas-Marin E."/>
            <person name="Kohn T."/>
            <person name="Peeters S.H."/>
            <person name="Heuer A."/>
            <person name="Rast P."/>
            <person name="Oberbeckmann S."/>
            <person name="Bunk B."/>
            <person name="Jeske O."/>
            <person name="Meyerdierks A."/>
            <person name="Storesund J.E."/>
            <person name="Kallscheuer N."/>
            <person name="Luecker S."/>
            <person name="Lage O.M."/>
            <person name="Pohl T."/>
            <person name="Merkel B.J."/>
            <person name="Hornburger P."/>
            <person name="Mueller R.-W."/>
            <person name="Bruemmer F."/>
            <person name="Labrenz M."/>
            <person name="Spormann A.M."/>
            <person name="Op den Camp H."/>
            <person name="Overmann J."/>
            <person name="Amann R."/>
            <person name="Jetten M.S.M."/>
            <person name="Mascher T."/>
            <person name="Medema M.H."/>
            <person name="Devos D.P."/>
            <person name="Kaster A.-K."/>
            <person name="Ovreas L."/>
            <person name="Rohde M."/>
            <person name="Galperin M.Y."/>
            <person name="Jogler C."/>
        </authorList>
    </citation>
    <scope>NUCLEOTIDE SEQUENCE [LARGE SCALE GENOMIC DNA]</scope>
    <source>
        <strain evidence="8 9">Mal48</strain>
    </source>
</reference>
<feature type="transmembrane region" description="Helical" evidence="6">
    <location>
        <begin position="37"/>
        <end position="57"/>
    </location>
</feature>
<dbReference type="KEGG" id="tpol:Mal48_12780"/>
<keyword evidence="9" id="KW-1185">Reference proteome</keyword>
<feature type="transmembrane region" description="Helical" evidence="6">
    <location>
        <begin position="128"/>
        <end position="144"/>
    </location>
</feature>
<dbReference type="InterPro" id="IPR000620">
    <property type="entry name" value="EamA_dom"/>
</dbReference>
<dbReference type="Proteomes" id="UP000315724">
    <property type="component" value="Chromosome"/>
</dbReference>
<dbReference type="InterPro" id="IPR050638">
    <property type="entry name" value="AA-Vitamin_Transporters"/>
</dbReference>
<dbReference type="AlphaFoldDB" id="A0A517QK74"/>
<keyword evidence="5 6" id="KW-0472">Membrane</keyword>
<feature type="transmembrane region" description="Helical" evidence="6">
    <location>
        <begin position="12"/>
        <end position="31"/>
    </location>
</feature>
<evidence type="ECO:0000256" key="4">
    <source>
        <dbReference type="ARBA" id="ARBA00022989"/>
    </source>
</evidence>
<gene>
    <name evidence="8" type="ORF">Mal48_12780</name>
</gene>
<evidence type="ECO:0000256" key="3">
    <source>
        <dbReference type="ARBA" id="ARBA00022692"/>
    </source>
</evidence>
<evidence type="ECO:0000256" key="1">
    <source>
        <dbReference type="ARBA" id="ARBA00004141"/>
    </source>
</evidence>
<feature type="transmembrane region" description="Helical" evidence="6">
    <location>
        <begin position="255"/>
        <end position="272"/>
    </location>
</feature>
<dbReference type="PANTHER" id="PTHR32322:SF2">
    <property type="entry name" value="EAMA DOMAIN-CONTAINING PROTEIN"/>
    <property type="match status" value="1"/>
</dbReference>
<dbReference type="InterPro" id="IPR037185">
    <property type="entry name" value="EmrE-like"/>
</dbReference>